<accession>A0A7W4FDK5</accession>
<comment type="caution">
    <text evidence="1">The sequence shown here is derived from an EMBL/GenBank/DDBJ whole genome shotgun (WGS) entry which is preliminary data.</text>
</comment>
<organism evidence="1 2">
    <name type="scientific">Gluconacetobacter diazotrophicus</name>
    <name type="common">Acetobacter diazotrophicus</name>
    <dbReference type="NCBI Taxonomy" id="33996"/>
    <lineage>
        <taxon>Bacteria</taxon>
        <taxon>Pseudomonadati</taxon>
        <taxon>Pseudomonadota</taxon>
        <taxon>Alphaproteobacteria</taxon>
        <taxon>Acetobacterales</taxon>
        <taxon>Acetobacteraceae</taxon>
        <taxon>Gluconacetobacter</taxon>
    </lineage>
</organism>
<dbReference type="RefSeq" id="WP_012225368.1">
    <property type="nucleotide sequence ID" value="NZ_JABEQG010000007.1"/>
</dbReference>
<sequence>MEQTLTESWGRRFSCPRLELHKKTAQQCNPLKLKHFIGKLPKISDEFPAIL</sequence>
<gene>
    <name evidence="1" type="ORF">HLH33_05790</name>
</gene>
<evidence type="ECO:0000313" key="1">
    <source>
        <dbReference type="EMBL" id="MBB2155826.1"/>
    </source>
</evidence>
<protein>
    <submittedName>
        <fullName evidence="1">Uncharacterized protein</fullName>
    </submittedName>
</protein>
<dbReference type="EMBL" id="JABEQG010000007">
    <property type="protein sequence ID" value="MBB2155826.1"/>
    <property type="molecule type" value="Genomic_DNA"/>
</dbReference>
<proteinExistence type="predicted"/>
<evidence type="ECO:0000313" key="2">
    <source>
        <dbReference type="Proteomes" id="UP000550787"/>
    </source>
</evidence>
<reference evidence="1 2" key="1">
    <citation type="submission" date="2020-04" db="EMBL/GenBank/DDBJ databases">
        <title>Description of novel Gluconacetobacter.</title>
        <authorList>
            <person name="Sombolestani A."/>
        </authorList>
    </citation>
    <scope>NUCLEOTIDE SEQUENCE [LARGE SCALE GENOMIC DNA]</scope>
    <source>
        <strain evidence="1 2">LMG 7603</strain>
    </source>
</reference>
<name>A0A7W4FDK5_GLUDI</name>
<dbReference type="AlphaFoldDB" id="A0A7W4FDK5"/>
<dbReference type="Proteomes" id="UP000550787">
    <property type="component" value="Unassembled WGS sequence"/>
</dbReference>